<name>A0A1H1V6T5_9GAMM</name>
<organism evidence="2 3">
    <name type="scientific">Halopseudomonas xinjiangensis</name>
    <dbReference type="NCBI Taxonomy" id="487184"/>
    <lineage>
        <taxon>Bacteria</taxon>
        <taxon>Pseudomonadati</taxon>
        <taxon>Pseudomonadota</taxon>
        <taxon>Gammaproteobacteria</taxon>
        <taxon>Pseudomonadales</taxon>
        <taxon>Pseudomonadaceae</taxon>
        <taxon>Halopseudomonas</taxon>
    </lineage>
</organism>
<accession>A0A1H1V6T5</accession>
<keyword evidence="1" id="KW-0812">Transmembrane</keyword>
<protein>
    <submittedName>
        <fullName evidence="2">Positive regulator of sigma(E), RseC/MucC</fullName>
    </submittedName>
</protein>
<reference evidence="3" key="1">
    <citation type="submission" date="2016-10" db="EMBL/GenBank/DDBJ databases">
        <authorList>
            <person name="Varghese N."/>
            <person name="Submissions S."/>
        </authorList>
    </citation>
    <scope>NUCLEOTIDE SEQUENCE [LARGE SCALE GENOMIC DNA]</scope>
    <source>
        <strain evidence="3">NRRL B-51270</strain>
    </source>
</reference>
<keyword evidence="1" id="KW-0472">Membrane</keyword>
<dbReference type="PANTHER" id="PTHR35867:SF1">
    <property type="entry name" value="PROTEIN RSEC"/>
    <property type="match status" value="1"/>
</dbReference>
<feature type="transmembrane region" description="Helical" evidence="1">
    <location>
        <begin position="106"/>
        <end position="124"/>
    </location>
</feature>
<keyword evidence="3" id="KW-1185">Reference proteome</keyword>
<dbReference type="InterPro" id="IPR026268">
    <property type="entry name" value="RseC"/>
</dbReference>
<keyword evidence="1" id="KW-1133">Transmembrane helix</keyword>
<gene>
    <name evidence="2" type="ORF">SAMN05216421_2229</name>
</gene>
<dbReference type="RefSeq" id="WP_093394576.1">
    <property type="nucleotide sequence ID" value="NZ_LT629736.1"/>
</dbReference>
<dbReference type="EMBL" id="LT629736">
    <property type="protein sequence ID" value="SDS80458.1"/>
    <property type="molecule type" value="Genomic_DNA"/>
</dbReference>
<dbReference type="AlphaFoldDB" id="A0A1H1V6T5"/>
<feature type="transmembrane region" description="Helical" evidence="1">
    <location>
        <begin position="80"/>
        <end position="100"/>
    </location>
</feature>
<proteinExistence type="predicted"/>
<dbReference type="PIRSF" id="PIRSF004923">
    <property type="entry name" value="RseC"/>
    <property type="match status" value="1"/>
</dbReference>
<dbReference type="OrthoDB" id="9795854at2"/>
<dbReference type="PANTHER" id="PTHR35867">
    <property type="entry name" value="PROTEIN RSEC"/>
    <property type="match status" value="1"/>
</dbReference>
<evidence type="ECO:0000256" key="1">
    <source>
        <dbReference type="SAM" id="Phobius"/>
    </source>
</evidence>
<dbReference type="Proteomes" id="UP000243207">
    <property type="component" value="Chromosome I"/>
</dbReference>
<sequence length="153" mass="16221">MIEEQGRILSVEPGAVWVETVRRSTCGSCQARAGCGQALLHKVASRSRQGFVRVLTDRSHQIGEEVVIGIPEQAVVSGSIWVYLVPLAGLFLFALLAQALSLAEPWIIVAAGAGLLLGLLTVRLQGRRHAGDPRFQPQVLRTLSGSLSAAASG</sequence>
<evidence type="ECO:0000313" key="3">
    <source>
        <dbReference type="Proteomes" id="UP000243207"/>
    </source>
</evidence>
<dbReference type="Pfam" id="PF04246">
    <property type="entry name" value="RseC_MucC"/>
    <property type="match status" value="1"/>
</dbReference>
<evidence type="ECO:0000313" key="2">
    <source>
        <dbReference type="EMBL" id="SDS80458.1"/>
    </source>
</evidence>
<dbReference type="STRING" id="487184.SAMN05216421_2229"/>
<dbReference type="InterPro" id="IPR007359">
    <property type="entry name" value="SigmaE_reg_RseC_MucC"/>
</dbReference>